<dbReference type="Gene3D" id="1.50.10.130">
    <property type="entry name" value="Terpene synthase, N-terminal domain"/>
    <property type="match status" value="1"/>
</dbReference>
<accession>A0AA38GE61</accession>
<dbReference type="EMBL" id="JAHRHJ020000004">
    <property type="protein sequence ID" value="KAH9320138.1"/>
    <property type="molecule type" value="Genomic_DNA"/>
</dbReference>
<protein>
    <recommendedName>
        <fullName evidence="3">Terpene synthase N-terminal domain-containing protein</fullName>
    </recommendedName>
</protein>
<gene>
    <name evidence="4" type="ORF">KI387_021907</name>
</gene>
<name>A0AA38GE61_TAXCH</name>
<dbReference type="InterPro" id="IPR001906">
    <property type="entry name" value="Terpene_synth_N"/>
</dbReference>
<dbReference type="InterPro" id="IPR008930">
    <property type="entry name" value="Terpenoid_cyclase/PrenylTrfase"/>
</dbReference>
<dbReference type="GO" id="GO:0010333">
    <property type="term" value="F:terpene synthase activity"/>
    <property type="evidence" value="ECO:0007669"/>
    <property type="project" value="InterPro"/>
</dbReference>
<dbReference type="InterPro" id="IPR050148">
    <property type="entry name" value="Terpene_synthase-like"/>
</dbReference>
<dbReference type="Pfam" id="PF01397">
    <property type="entry name" value="Terpene_synth"/>
    <property type="match status" value="1"/>
</dbReference>
<sequence length="141" mass="16547">ENTVVDLNTTALGFRILRLNGYIVSPDVFHKFINENGKFIYHVSAEEGDSHLRSMLSLYRASEISFPGEKIMREAKSFASRYLQQALERRKELTNTTQLLAEVEYVIKYSWRCKVPRWEAWNSIQILRQDIDTWTLIEGMN</sequence>
<dbReference type="AlphaFoldDB" id="A0AA38GE61"/>
<dbReference type="SUPFAM" id="SSF48239">
    <property type="entry name" value="Terpenoid cyclases/Protein prenyltransferases"/>
    <property type="match status" value="1"/>
</dbReference>
<comment type="cofactor">
    <cofactor evidence="1">
        <name>Mg(2+)</name>
        <dbReference type="ChEBI" id="CHEBI:18420"/>
    </cofactor>
</comment>
<feature type="domain" description="Terpene synthase N-terminal" evidence="3">
    <location>
        <begin position="6"/>
        <end position="105"/>
    </location>
</feature>
<organism evidence="4 5">
    <name type="scientific">Taxus chinensis</name>
    <name type="common">Chinese yew</name>
    <name type="synonym">Taxus wallichiana var. chinensis</name>
    <dbReference type="NCBI Taxonomy" id="29808"/>
    <lineage>
        <taxon>Eukaryota</taxon>
        <taxon>Viridiplantae</taxon>
        <taxon>Streptophyta</taxon>
        <taxon>Embryophyta</taxon>
        <taxon>Tracheophyta</taxon>
        <taxon>Spermatophyta</taxon>
        <taxon>Pinopsida</taxon>
        <taxon>Pinidae</taxon>
        <taxon>Conifers II</taxon>
        <taxon>Cupressales</taxon>
        <taxon>Taxaceae</taxon>
        <taxon>Taxus</taxon>
    </lineage>
</organism>
<evidence type="ECO:0000256" key="1">
    <source>
        <dbReference type="ARBA" id="ARBA00001946"/>
    </source>
</evidence>
<feature type="non-terminal residue" evidence="4">
    <location>
        <position position="141"/>
    </location>
</feature>
<dbReference type="PANTHER" id="PTHR31739:SF25">
    <property type="entry name" value="(E,E)-GERANYLLINALOOL SYNTHASE"/>
    <property type="match status" value="1"/>
</dbReference>
<dbReference type="GO" id="GO:0016102">
    <property type="term" value="P:diterpenoid biosynthetic process"/>
    <property type="evidence" value="ECO:0007669"/>
    <property type="project" value="TreeGrafter"/>
</dbReference>
<comment type="caution">
    <text evidence="4">The sequence shown here is derived from an EMBL/GenBank/DDBJ whole genome shotgun (WGS) entry which is preliminary data.</text>
</comment>
<evidence type="ECO:0000313" key="5">
    <source>
        <dbReference type="Proteomes" id="UP000824469"/>
    </source>
</evidence>
<evidence type="ECO:0000256" key="2">
    <source>
        <dbReference type="ARBA" id="ARBA00022842"/>
    </source>
</evidence>
<feature type="non-terminal residue" evidence="4">
    <location>
        <position position="1"/>
    </location>
</feature>
<keyword evidence="2" id="KW-0460">Magnesium</keyword>
<evidence type="ECO:0000259" key="3">
    <source>
        <dbReference type="Pfam" id="PF01397"/>
    </source>
</evidence>
<proteinExistence type="predicted"/>
<evidence type="ECO:0000313" key="4">
    <source>
        <dbReference type="EMBL" id="KAH9320138.1"/>
    </source>
</evidence>
<dbReference type="InterPro" id="IPR036965">
    <property type="entry name" value="Terpene_synth_N_sf"/>
</dbReference>
<reference evidence="4 5" key="1">
    <citation type="journal article" date="2021" name="Nat. Plants">
        <title>The Taxus genome provides insights into paclitaxel biosynthesis.</title>
        <authorList>
            <person name="Xiong X."/>
            <person name="Gou J."/>
            <person name="Liao Q."/>
            <person name="Li Y."/>
            <person name="Zhou Q."/>
            <person name="Bi G."/>
            <person name="Li C."/>
            <person name="Du R."/>
            <person name="Wang X."/>
            <person name="Sun T."/>
            <person name="Guo L."/>
            <person name="Liang H."/>
            <person name="Lu P."/>
            <person name="Wu Y."/>
            <person name="Zhang Z."/>
            <person name="Ro D.K."/>
            <person name="Shang Y."/>
            <person name="Huang S."/>
            <person name="Yan J."/>
        </authorList>
    </citation>
    <scope>NUCLEOTIDE SEQUENCE [LARGE SCALE GENOMIC DNA]</scope>
    <source>
        <strain evidence="4">Ta-2019</strain>
    </source>
</reference>
<dbReference type="GO" id="GO:0000287">
    <property type="term" value="F:magnesium ion binding"/>
    <property type="evidence" value="ECO:0007669"/>
    <property type="project" value="TreeGrafter"/>
</dbReference>
<keyword evidence="5" id="KW-1185">Reference proteome</keyword>
<dbReference type="PANTHER" id="PTHR31739">
    <property type="entry name" value="ENT-COPALYL DIPHOSPHATE SYNTHASE, CHLOROPLASTIC"/>
    <property type="match status" value="1"/>
</dbReference>
<dbReference type="Proteomes" id="UP000824469">
    <property type="component" value="Unassembled WGS sequence"/>
</dbReference>